<feature type="region of interest" description="Disordered" evidence="1">
    <location>
        <begin position="464"/>
        <end position="484"/>
    </location>
</feature>
<accession>A0A286EJT0</accession>
<evidence type="ECO:0000259" key="3">
    <source>
        <dbReference type="PROSITE" id="PS50035"/>
    </source>
</evidence>
<keyword evidence="5" id="KW-1185">Reference proteome</keyword>
<gene>
    <name evidence="4" type="ORF">SAMN02746062_02118</name>
</gene>
<dbReference type="InterPro" id="IPR001736">
    <property type="entry name" value="PLipase_D/transphosphatidylase"/>
</dbReference>
<dbReference type="PROSITE" id="PS51257">
    <property type="entry name" value="PROKAR_LIPOPROTEIN"/>
    <property type="match status" value="1"/>
</dbReference>
<reference evidence="4 5" key="1">
    <citation type="submission" date="2017-09" db="EMBL/GenBank/DDBJ databases">
        <authorList>
            <person name="Ehlers B."/>
            <person name="Leendertz F.H."/>
        </authorList>
    </citation>
    <scope>NUCLEOTIDE SEQUENCE [LARGE SCALE GENOMIC DNA]</scope>
    <source>
        <strain evidence="4 5">DSM 16848</strain>
    </source>
</reference>
<dbReference type="OrthoDB" id="9814092at2"/>
<feature type="chain" id="PRO_5013398261" evidence="2">
    <location>
        <begin position="24"/>
        <end position="506"/>
    </location>
</feature>
<dbReference type="SMART" id="SM00155">
    <property type="entry name" value="PLDc"/>
    <property type="match status" value="2"/>
</dbReference>
<feature type="signal peptide" evidence="2">
    <location>
        <begin position="1"/>
        <end position="23"/>
    </location>
</feature>
<name>A0A286EJT0_9NEIS</name>
<evidence type="ECO:0000313" key="4">
    <source>
        <dbReference type="EMBL" id="SOD71069.1"/>
    </source>
</evidence>
<dbReference type="CDD" id="cd09113">
    <property type="entry name" value="PLDc_ymdC_like_2"/>
    <property type="match status" value="1"/>
</dbReference>
<feature type="domain" description="PLD phosphodiesterase" evidence="3">
    <location>
        <begin position="162"/>
        <end position="189"/>
    </location>
</feature>
<dbReference type="PANTHER" id="PTHR21248">
    <property type="entry name" value="CARDIOLIPIN SYNTHASE"/>
    <property type="match status" value="1"/>
</dbReference>
<keyword evidence="2" id="KW-0732">Signal</keyword>
<evidence type="ECO:0000256" key="1">
    <source>
        <dbReference type="SAM" id="MobiDB-lite"/>
    </source>
</evidence>
<dbReference type="PROSITE" id="PS50035">
    <property type="entry name" value="PLD"/>
    <property type="match status" value="2"/>
</dbReference>
<evidence type="ECO:0000313" key="5">
    <source>
        <dbReference type="Proteomes" id="UP000219669"/>
    </source>
</evidence>
<feature type="domain" description="PLD phosphodiesterase" evidence="3">
    <location>
        <begin position="399"/>
        <end position="426"/>
    </location>
</feature>
<dbReference type="GO" id="GO:0032049">
    <property type="term" value="P:cardiolipin biosynthetic process"/>
    <property type="evidence" value="ECO:0007669"/>
    <property type="project" value="UniProtKB-ARBA"/>
</dbReference>
<dbReference type="SUPFAM" id="SSF56024">
    <property type="entry name" value="Phospholipase D/nuclease"/>
    <property type="match status" value="2"/>
</dbReference>
<dbReference type="EMBL" id="OCNF01000026">
    <property type="protein sequence ID" value="SOD71069.1"/>
    <property type="molecule type" value="Genomic_DNA"/>
</dbReference>
<dbReference type="GO" id="GO:0030572">
    <property type="term" value="F:phosphatidyltransferase activity"/>
    <property type="evidence" value="ECO:0007669"/>
    <property type="project" value="UniProtKB-ARBA"/>
</dbReference>
<dbReference type="Gene3D" id="3.30.870.10">
    <property type="entry name" value="Endonuclease Chain A"/>
    <property type="match status" value="2"/>
</dbReference>
<dbReference type="InterPro" id="IPR025202">
    <property type="entry name" value="PLD-like_dom"/>
</dbReference>
<evidence type="ECO:0000256" key="2">
    <source>
        <dbReference type="SAM" id="SignalP"/>
    </source>
</evidence>
<dbReference type="CDD" id="cd09111">
    <property type="entry name" value="PLDc_ymdC_like_1"/>
    <property type="match status" value="1"/>
</dbReference>
<sequence length="506" mass="57317">MFRYVILLLACVLSACTSLPDLQQRTPSIYIPTQHAPRLEQVLQLPSVQHTAPPNAHVHILDKAQDAFVARATLIDHADVSLDLRYYIWRDDVSGRLLLQKLWQAAQRGVRVRLLLDDNNTRGMDNILFALNQHDKIEVRLFNPFLNRRWRALGYLSDFPRVNRRMHNKSFTADNRVSIIGGRNVGDEYFHTHAETLFSDMDVLLSGSIVTQISADFDRYWQSNSSYPLESIIKKIPAPQLANALQILQSPPQPKAHLYLNSLKNTDLNQAIAHKNVQHLPAQADLISDDPAKALDRHTSVNIASSLNAALKQPQSEIYLVSPYFVPTQKGTQKIQEWAKQGKNITVFTNSLRATDVAAVHSGYARYRKALLQAGVRLFEFKPDHAVPSNKDKGLTGNSSASLHAKTFIVDRQRVFVGSLNLDPRSARLNTEMGVVIHNAALASQMQRQMQQQAQEVAYRVSLDPHGKPQWQDPQTGKTSHREPEARFWKRTISKILSWLPIERLL</sequence>
<organism evidence="4 5">
    <name type="scientific">Alysiella filiformis DSM 16848</name>
    <dbReference type="NCBI Taxonomy" id="1120981"/>
    <lineage>
        <taxon>Bacteria</taxon>
        <taxon>Pseudomonadati</taxon>
        <taxon>Pseudomonadota</taxon>
        <taxon>Betaproteobacteria</taxon>
        <taxon>Neisseriales</taxon>
        <taxon>Neisseriaceae</taxon>
        <taxon>Alysiella</taxon>
    </lineage>
</organism>
<dbReference type="PANTHER" id="PTHR21248:SF12">
    <property type="entry name" value="CARDIOLIPIN SYNTHASE C"/>
    <property type="match status" value="1"/>
</dbReference>
<dbReference type="Proteomes" id="UP000219669">
    <property type="component" value="Unassembled WGS sequence"/>
</dbReference>
<dbReference type="Pfam" id="PF13091">
    <property type="entry name" value="PLDc_2"/>
    <property type="match status" value="2"/>
</dbReference>
<dbReference type="RefSeq" id="WP_097115070.1">
    <property type="nucleotide sequence ID" value="NZ_CP083931.1"/>
</dbReference>
<proteinExistence type="predicted"/>
<protein>
    <submittedName>
        <fullName evidence="4">Phosphatidylserine/phosphatidylglycerophosphate/cardiolipin synthase</fullName>
    </submittedName>
</protein>
<dbReference type="AlphaFoldDB" id="A0A286EJT0"/>